<evidence type="ECO:0000256" key="1">
    <source>
        <dbReference type="ARBA" id="ARBA00005417"/>
    </source>
</evidence>
<name>A0A9D6V158_9BACT</name>
<proteinExistence type="inferred from homology"/>
<dbReference type="InterPro" id="IPR003439">
    <property type="entry name" value="ABC_transporter-like_ATP-bd"/>
</dbReference>
<dbReference type="InterPro" id="IPR003593">
    <property type="entry name" value="AAA+_ATPase"/>
</dbReference>
<dbReference type="SUPFAM" id="SSF52540">
    <property type="entry name" value="P-loop containing nucleoside triphosphate hydrolases"/>
    <property type="match status" value="1"/>
</dbReference>
<evidence type="ECO:0000256" key="2">
    <source>
        <dbReference type="ARBA" id="ARBA00022448"/>
    </source>
</evidence>
<dbReference type="SMART" id="SM00382">
    <property type="entry name" value="AAA"/>
    <property type="match status" value="1"/>
</dbReference>
<dbReference type="AlphaFoldDB" id="A0A9D6V158"/>
<dbReference type="PIRSF" id="PIRSF039137">
    <property type="entry name" value="ABC_branched_ATPase"/>
    <property type="match status" value="1"/>
</dbReference>
<dbReference type="EMBL" id="JACRDE010000143">
    <property type="protein sequence ID" value="MBI5248808.1"/>
    <property type="molecule type" value="Genomic_DNA"/>
</dbReference>
<dbReference type="GO" id="GO:0005524">
    <property type="term" value="F:ATP binding"/>
    <property type="evidence" value="ECO:0007669"/>
    <property type="project" value="UniProtKB-KW"/>
</dbReference>
<dbReference type="InterPro" id="IPR017871">
    <property type="entry name" value="ABC_transporter-like_CS"/>
</dbReference>
<feature type="domain" description="ABC transporter" evidence="6">
    <location>
        <begin position="2"/>
        <end position="234"/>
    </location>
</feature>
<evidence type="ECO:0000259" key="6">
    <source>
        <dbReference type="PROSITE" id="PS50893"/>
    </source>
</evidence>
<evidence type="ECO:0000313" key="8">
    <source>
        <dbReference type="Proteomes" id="UP000807825"/>
    </source>
</evidence>
<evidence type="ECO:0000256" key="5">
    <source>
        <dbReference type="ARBA" id="ARBA00022970"/>
    </source>
</evidence>
<keyword evidence="2" id="KW-0813">Transport</keyword>
<dbReference type="InterPro" id="IPR030660">
    <property type="entry name" value="ABC_branched_ATPase_LivF/BraG"/>
</dbReference>
<dbReference type="PROSITE" id="PS00211">
    <property type="entry name" value="ABC_TRANSPORTER_1"/>
    <property type="match status" value="1"/>
</dbReference>
<dbReference type="CDD" id="cd03224">
    <property type="entry name" value="ABC_TM1139_LivF_branched"/>
    <property type="match status" value="1"/>
</dbReference>
<keyword evidence="3" id="KW-0547">Nucleotide-binding</keyword>
<accession>A0A9D6V158</accession>
<organism evidence="7 8">
    <name type="scientific">Desulfomonile tiedjei</name>
    <dbReference type="NCBI Taxonomy" id="2358"/>
    <lineage>
        <taxon>Bacteria</taxon>
        <taxon>Pseudomonadati</taxon>
        <taxon>Thermodesulfobacteriota</taxon>
        <taxon>Desulfomonilia</taxon>
        <taxon>Desulfomonilales</taxon>
        <taxon>Desulfomonilaceae</taxon>
        <taxon>Desulfomonile</taxon>
    </lineage>
</organism>
<sequence>MLELEKVETYYGKVQALKGVTIKVKEESIVALLGANGAGKSTTLRTISGLIPSRGGSIQFLGERIETESPERIVRKGISHVPEGRDLFYGLTVDENLAMGAYTRKDRAEIERSLSRVYAFFPRLQDRRKQYAGTLSGGEQQMLAIGRALMSNPKLILLDEPSLGLAPLMVREIFRIIQEINREGTAILLVEQNAHMALQVARFGYVLETGRIVLQNRSELLLEDQQIKEKYLGTR</sequence>
<reference evidence="7" key="1">
    <citation type="submission" date="2020-07" db="EMBL/GenBank/DDBJ databases">
        <title>Huge and variable diversity of episymbiotic CPR bacteria and DPANN archaea in groundwater ecosystems.</title>
        <authorList>
            <person name="He C.Y."/>
            <person name="Keren R."/>
            <person name="Whittaker M."/>
            <person name="Farag I.F."/>
            <person name="Doudna J."/>
            <person name="Cate J.H.D."/>
            <person name="Banfield J.F."/>
        </authorList>
    </citation>
    <scope>NUCLEOTIDE SEQUENCE</scope>
    <source>
        <strain evidence="7">NC_groundwater_1664_Pr3_B-0.1um_52_9</strain>
    </source>
</reference>
<dbReference type="Proteomes" id="UP000807825">
    <property type="component" value="Unassembled WGS sequence"/>
</dbReference>
<dbReference type="PANTHER" id="PTHR43820:SF4">
    <property type="entry name" value="HIGH-AFFINITY BRANCHED-CHAIN AMINO ACID TRANSPORT ATP-BINDING PROTEIN LIVF"/>
    <property type="match status" value="1"/>
</dbReference>
<comment type="caution">
    <text evidence="7">The sequence shown here is derived from an EMBL/GenBank/DDBJ whole genome shotgun (WGS) entry which is preliminary data.</text>
</comment>
<dbReference type="InterPro" id="IPR052156">
    <property type="entry name" value="BCAA_Transport_ATP-bd_LivF"/>
</dbReference>
<keyword evidence="4 7" id="KW-0067">ATP-binding</keyword>
<dbReference type="GO" id="GO:0016887">
    <property type="term" value="F:ATP hydrolysis activity"/>
    <property type="evidence" value="ECO:0007669"/>
    <property type="project" value="InterPro"/>
</dbReference>
<dbReference type="PROSITE" id="PS50893">
    <property type="entry name" value="ABC_TRANSPORTER_2"/>
    <property type="match status" value="1"/>
</dbReference>
<dbReference type="Pfam" id="PF00005">
    <property type="entry name" value="ABC_tran"/>
    <property type="match status" value="1"/>
</dbReference>
<evidence type="ECO:0000256" key="4">
    <source>
        <dbReference type="ARBA" id="ARBA00022840"/>
    </source>
</evidence>
<gene>
    <name evidence="7" type="ORF">HY912_04880</name>
</gene>
<dbReference type="PANTHER" id="PTHR43820">
    <property type="entry name" value="HIGH-AFFINITY BRANCHED-CHAIN AMINO ACID TRANSPORT ATP-BINDING PROTEIN LIVF"/>
    <property type="match status" value="1"/>
</dbReference>
<dbReference type="InterPro" id="IPR027417">
    <property type="entry name" value="P-loop_NTPase"/>
</dbReference>
<keyword evidence="5" id="KW-0029">Amino-acid transport</keyword>
<evidence type="ECO:0000313" key="7">
    <source>
        <dbReference type="EMBL" id="MBI5248808.1"/>
    </source>
</evidence>
<dbReference type="GO" id="GO:0015807">
    <property type="term" value="P:L-amino acid transport"/>
    <property type="evidence" value="ECO:0007669"/>
    <property type="project" value="TreeGrafter"/>
</dbReference>
<protein>
    <submittedName>
        <fullName evidence="7">ABC transporter ATP-binding protein</fullName>
    </submittedName>
</protein>
<dbReference type="GO" id="GO:0015658">
    <property type="term" value="F:branched-chain amino acid transmembrane transporter activity"/>
    <property type="evidence" value="ECO:0007669"/>
    <property type="project" value="InterPro"/>
</dbReference>
<comment type="similarity">
    <text evidence="1">Belongs to the ABC transporter superfamily.</text>
</comment>
<dbReference type="Gene3D" id="3.40.50.300">
    <property type="entry name" value="P-loop containing nucleotide triphosphate hydrolases"/>
    <property type="match status" value="1"/>
</dbReference>
<evidence type="ECO:0000256" key="3">
    <source>
        <dbReference type="ARBA" id="ARBA00022741"/>
    </source>
</evidence>